<evidence type="ECO:0000256" key="1">
    <source>
        <dbReference type="SAM" id="MobiDB-lite"/>
    </source>
</evidence>
<keyword evidence="3" id="KW-1185">Reference proteome</keyword>
<accession>A0ABU8WYB4</accession>
<feature type="compositionally biased region" description="Basic and acidic residues" evidence="1">
    <location>
        <begin position="61"/>
        <end position="71"/>
    </location>
</feature>
<sequence length="83" mass="9336">MDANIRSTAAVDRRSGNGMTTRTSTCLAGREVRAERCTLQGKEHLLPVARATRAFHDYAPLRHHDDEESQRVYHHLPQGPSLD</sequence>
<evidence type="ECO:0000313" key="3">
    <source>
        <dbReference type="Proteomes" id="UP001385892"/>
    </source>
</evidence>
<protein>
    <submittedName>
        <fullName evidence="2">Uncharacterized protein</fullName>
    </submittedName>
</protein>
<name>A0ABU8WYB4_9BURK</name>
<evidence type="ECO:0000313" key="2">
    <source>
        <dbReference type="EMBL" id="MEJ8852527.1"/>
    </source>
</evidence>
<organism evidence="2 3">
    <name type="scientific">Variovorax rhizosphaerae</name>
    <dbReference type="NCBI Taxonomy" id="1836200"/>
    <lineage>
        <taxon>Bacteria</taxon>
        <taxon>Pseudomonadati</taxon>
        <taxon>Pseudomonadota</taxon>
        <taxon>Betaproteobacteria</taxon>
        <taxon>Burkholderiales</taxon>
        <taxon>Comamonadaceae</taxon>
        <taxon>Variovorax</taxon>
    </lineage>
</organism>
<feature type="region of interest" description="Disordered" evidence="1">
    <location>
        <begin position="61"/>
        <end position="83"/>
    </location>
</feature>
<dbReference type="RefSeq" id="WP_340348473.1">
    <property type="nucleotide sequence ID" value="NZ_JBBKZT010000046.1"/>
</dbReference>
<comment type="caution">
    <text evidence="2">The sequence shown here is derived from an EMBL/GenBank/DDBJ whole genome shotgun (WGS) entry which is preliminary data.</text>
</comment>
<proteinExistence type="predicted"/>
<feature type="region of interest" description="Disordered" evidence="1">
    <location>
        <begin position="1"/>
        <end position="24"/>
    </location>
</feature>
<dbReference type="EMBL" id="JBBKZT010000046">
    <property type="protein sequence ID" value="MEJ8852527.1"/>
    <property type="molecule type" value="Genomic_DNA"/>
</dbReference>
<reference evidence="2 3" key="1">
    <citation type="submission" date="2024-03" db="EMBL/GenBank/DDBJ databases">
        <title>Novel species of the genus Variovorax.</title>
        <authorList>
            <person name="Liu Q."/>
            <person name="Xin Y.-H."/>
        </authorList>
    </citation>
    <scope>NUCLEOTIDE SEQUENCE [LARGE SCALE GENOMIC DNA]</scope>
    <source>
        <strain evidence="2 3">KACC 18900</strain>
    </source>
</reference>
<dbReference type="Proteomes" id="UP001385892">
    <property type="component" value="Unassembled WGS sequence"/>
</dbReference>
<gene>
    <name evidence="2" type="ORF">WKW82_38335</name>
</gene>